<reference evidence="3" key="1">
    <citation type="submission" date="2022-02" db="EMBL/GenBank/DDBJ databases">
        <title>Towards deciphering the DNA virus diversity associated with rodent species in the families Cricetidae and Heteromyidae.</title>
        <authorList>
            <person name="Lund M."/>
            <person name="Larsen B.B."/>
            <person name="Gryseels S."/>
            <person name="Kraberger S."/>
            <person name="Rowsey D.M."/>
            <person name="Steger L."/>
            <person name="Yule K.M."/>
            <person name="Upham N.S."/>
            <person name="Worobey M."/>
            <person name="Van Doorslaer K."/>
            <person name="Varsani A."/>
        </authorList>
    </citation>
    <scope>NUCLEOTIDE SEQUENCE</scope>
    <source>
        <strain evidence="3">UA08Rod_6641</strain>
    </source>
</reference>
<proteinExistence type="predicted"/>
<evidence type="ECO:0000256" key="1">
    <source>
        <dbReference type="SAM" id="MobiDB-lite"/>
    </source>
</evidence>
<accession>A0A976N0B6</accession>
<evidence type="ECO:0000256" key="2">
    <source>
        <dbReference type="SAM" id="Phobius"/>
    </source>
</evidence>
<dbReference type="EMBL" id="OM869503">
    <property type="protein sequence ID" value="UPW40822.1"/>
    <property type="molecule type" value="Genomic_DNA"/>
</dbReference>
<protein>
    <submittedName>
        <fullName evidence="3">Uncharacterized protein</fullName>
    </submittedName>
</protein>
<keyword evidence="2" id="KW-0472">Membrane</keyword>
<feature type="region of interest" description="Disordered" evidence="1">
    <location>
        <begin position="180"/>
        <end position="209"/>
    </location>
</feature>
<feature type="transmembrane region" description="Helical" evidence="2">
    <location>
        <begin position="12"/>
        <end position="34"/>
    </location>
</feature>
<feature type="compositionally biased region" description="Basic and acidic residues" evidence="1">
    <location>
        <begin position="180"/>
        <end position="192"/>
    </location>
</feature>
<keyword evidence="2" id="KW-0812">Transmembrane</keyword>
<organism evidence="3">
    <name type="scientific">Sigmofec virus UA08Rod_6641</name>
    <dbReference type="NCBI Taxonomy" id="2929236"/>
    <lineage>
        <taxon>Viruses</taxon>
        <taxon>Monodnaviria</taxon>
        <taxon>Sangervirae</taxon>
        <taxon>Phixviricota</taxon>
        <taxon>Malgrandaviricetes</taxon>
        <taxon>Petitvirales</taxon>
        <taxon>Microviridae</taxon>
    </lineage>
</organism>
<keyword evidence="2" id="KW-1133">Transmembrane helix</keyword>
<name>A0A976N0B6_9VIRU</name>
<sequence length="209" mass="23540">MSFDIFSFIDERYFSIVSLLCFLAYLVIQIVSFVRTGHLNKNLELLSMLKRNDVVNPETQTFSNVKKVLKYDKRTGSLYTPGEIIDLQELMDSHKSSCFDASLESYLPAEAPEPEFSYNGKHYRASDFLDDVNALADLKDDIVEKYSLDKDISLSKLADFLNEASFSALQVIENNKKEDLVNGESKAQETVEKVQPSAVPSHGESNTSS</sequence>
<evidence type="ECO:0000313" key="3">
    <source>
        <dbReference type="EMBL" id="UPW40822.1"/>
    </source>
</evidence>